<feature type="chain" id="PRO_5011980101" evidence="1">
    <location>
        <begin position="33"/>
        <end position="95"/>
    </location>
</feature>
<dbReference type="OrthoDB" id="8256401at2"/>
<dbReference type="EMBL" id="LT670844">
    <property type="protein sequence ID" value="SHL04704.1"/>
    <property type="molecule type" value="Genomic_DNA"/>
</dbReference>
<keyword evidence="1" id="KW-0732">Signal</keyword>
<gene>
    <name evidence="2" type="ORF">SAMN05444159_4857</name>
</gene>
<sequence>MLTKSKLMSAAIALTAFSTLATVSLTAAPAEAAVVYCKTAGVPQGCVVRTQPVVRPIYPVRPVAATGVRVTRVGVTRLTPYGVKHASYRSVRVWR</sequence>
<name>A0A1M6XFE3_9BRAD</name>
<feature type="signal peptide" evidence="1">
    <location>
        <begin position="1"/>
        <end position="32"/>
    </location>
</feature>
<evidence type="ECO:0000313" key="3">
    <source>
        <dbReference type="Proteomes" id="UP000189935"/>
    </source>
</evidence>
<evidence type="ECO:0000256" key="1">
    <source>
        <dbReference type="SAM" id="SignalP"/>
    </source>
</evidence>
<dbReference type="RefSeq" id="WP_079542175.1">
    <property type="nucleotide sequence ID" value="NZ_LT670844.1"/>
</dbReference>
<reference evidence="2 3" key="1">
    <citation type="submission" date="2016-11" db="EMBL/GenBank/DDBJ databases">
        <authorList>
            <person name="Jaros S."/>
            <person name="Januszkiewicz K."/>
            <person name="Wedrychowicz H."/>
        </authorList>
    </citation>
    <scope>NUCLEOTIDE SEQUENCE [LARGE SCALE GENOMIC DNA]</scope>
    <source>
        <strain evidence="2 3">GAS499</strain>
    </source>
</reference>
<accession>A0A1M6XFE3</accession>
<evidence type="ECO:0000313" key="2">
    <source>
        <dbReference type="EMBL" id="SHL04704.1"/>
    </source>
</evidence>
<protein>
    <submittedName>
        <fullName evidence="2">Uncharacterized protein</fullName>
    </submittedName>
</protein>
<organism evidence="2 3">
    <name type="scientific">Bradyrhizobium lablabi</name>
    <dbReference type="NCBI Taxonomy" id="722472"/>
    <lineage>
        <taxon>Bacteria</taxon>
        <taxon>Pseudomonadati</taxon>
        <taxon>Pseudomonadota</taxon>
        <taxon>Alphaproteobacteria</taxon>
        <taxon>Hyphomicrobiales</taxon>
        <taxon>Nitrobacteraceae</taxon>
        <taxon>Bradyrhizobium</taxon>
    </lineage>
</organism>
<dbReference type="AlphaFoldDB" id="A0A1M6XFE3"/>
<proteinExistence type="predicted"/>
<dbReference type="Proteomes" id="UP000189935">
    <property type="component" value="Chromosome I"/>
</dbReference>